<feature type="region of interest" description="Disordered" evidence="5">
    <location>
        <begin position="1803"/>
        <end position="1832"/>
    </location>
</feature>
<dbReference type="InterPro" id="IPR011009">
    <property type="entry name" value="Kinase-like_dom_sf"/>
</dbReference>
<keyword evidence="4" id="KW-0067">ATP-binding</keyword>
<dbReference type="InterPro" id="IPR001245">
    <property type="entry name" value="Ser-Thr/Tyr_kinase_cat_dom"/>
</dbReference>
<evidence type="ECO:0000256" key="1">
    <source>
        <dbReference type="ARBA" id="ARBA00022679"/>
    </source>
</evidence>
<organism evidence="7 8">
    <name type="scientific">Blattamonas nauphoetae</name>
    <dbReference type="NCBI Taxonomy" id="2049346"/>
    <lineage>
        <taxon>Eukaryota</taxon>
        <taxon>Metamonada</taxon>
        <taxon>Preaxostyla</taxon>
        <taxon>Oxymonadida</taxon>
        <taxon>Blattamonas</taxon>
    </lineage>
</organism>
<dbReference type="PROSITE" id="PS50011">
    <property type="entry name" value="PROTEIN_KINASE_DOM"/>
    <property type="match status" value="1"/>
</dbReference>
<feature type="domain" description="Protein kinase" evidence="6">
    <location>
        <begin position="1435"/>
        <end position="1817"/>
    </location>
</feature>
<reference evidence="7 8" key="1">
    <citation type="journal article" date="2022" name="bioRxiv">
        <title>Genomics of Preaxostyla Flagellates Illuminates Evolutionary Transitions and the Path Towards Mitochondrial Loss.</title>
        <authorList>
            <person name="Novak L.V.F."/>
            <person name="Treitli S.C."/>
            <person name="Pyrih J."/>
            <person name="Halakuc P."/>
            <person name="Pipaliya S.V."/>
            <person name="Vacek V."/>
            <person name="Brzon O."/>
            <person name="Soukal P."/>
            <person name="Eme L."/>
            <person name="Dacks J.B."/>
            <person name="Karnkowska A."/>
            <person name="Elias M."/>
            <person name="Hampl V."/>
        </authorList>
    </citation>
    <scope>NUCLEOTIDE SEQUENCE [LARGE SCALE GENOMIC DNA]</scope>
    <source>
        <strain evidence="7">NAU3</strain>
        <tissue evidence="7">Gut</tissue>
    </source>
</reference>
<keyword evidence="1" id="KW-0808">Transferase</keyword>
<dbReference type="Gene3D" id="1.10.510.10">
    <property type="entry name" value="Transferase(Phosphotransferase) domain 1"/>
    <property type="match status" value="1"/>
</dbReference>
<dbReference type="PANTHER" id="PTHR44329:SF288">
    <property type="entry name" value="MITOGEN-ACTIVATED PROTEIN KINASE KINASE KINASE 20"/>
    <property type="match status" value="1"/>
</dbReference>
<evidence type="ECO:0000256" key="5">
    <source>
        <dbReference type="SAM" id="MobiDB-lite"/>
    </source>
</evidence>
<keyword evidence="2" id="KW-0547">Nucleotide-binding</keyword>
<dbReference type="EMBL" id="JARBJD010000152">
    <property type="protein sequence ID" value="KAK2949655.1"/>
    <property type="molecule type" value="Genomic_DNA"/>
</dbReference>
<name>A0ABQ9XE50_9EUKA</name>
<dbReference type="SUPFAM" id="SSF56112">
    <property type="entry name" value="Protein kinase-like (PK-like)"/>
    <property type="match status" value="1"/>
</dbReference>
<evidence type="ECO:0000256" key="4">
    <source>
        <dbReference type="ARBA" id="ARBA00022840"/>
    </source>
</evidence>
<feature type="region of interest" description="Disordered" evidence="5">
    <location>
        <begin position="1695"/>
        <end position="1715"/>
    </location>
</feature>
<evidence type="ECO:0000259" key="6">
    <source>
        <dbReference type="PROSITE" id="PS50011"/>
    </source>
</evidence>
<dbReference type="PANTHER" id="PTHR44329">
    <property type="entry name" value="SERINE/THREONINE-PROTEIN KINASE TNNI3K-RELATED"/>
    <property type="match status" value="1"/>
</dbReference>
<dbReference type="Proteomes" id="UP001281761">
    <property type="component" value="Unassembled WGS sequence"/>
</dbReference>
<keyword evidence="8" id="KW-1185">Reference proteome</keyword>
<protein>
    <recommendedName>
        <fullName evidence="6">Protein kinase domain-containing protein</fullName>
    </recommendedName>
</protein>
<evidence type="ECO:0000256" key="3">
    <source>
        <dbReference type="ARBA" id="ARBA00022777"/>
    </source>
</evidence>
<evidence type="ECO:0000313" key="8">
    <source>
        <dbReference type="Proteomes" id="UP001281761"/>
    </source>
</evidence>
<proteinExistence type="predicted"/>
<keyword evidence="3" id="KW-0418">Kinase</keyword>
<accession>A0ABQ9XE50</accession>
<sequence length="1832" mass="199368">MLLSPTVKQRKAICLYSCPTVVPTIKYCFFHDCNATEIATIDGGAIRIHYTSQAGTVRIEYSSFTMCNAIDCGGAICITDPLFTTINNCLFESCAARVGGATMIECTQLTSTDVSIVKCRGSVGAGLFVQKYPTHTSTVSTSLSSWKFRDNVCQNTTDAHDINARFLELTPLTASSVQYCDSTSGSPNVYLEYLDKKDSDLVPQVRNAMEVKLTSIEYGTDTAVVTVTAQDQLSGQMSVMLLGETVPKLVIITFENSNIGTATVLAKTKSASILEKNQIYTFGTWVFPGYSPTNHIHSAKATLLNVNTTTITVAGISLSAGLYSMLVKEGNNEVSVSLNFDSNTLLSGTTPLYPDSAEHRLKYNTTYTIILMKRDLSIIPFRTPVTFTTPEEPSRIENVSCWLNGKKDQVMVTMNGRALTDESLSVVVSRGSQMVTSSSFLFDTTKTETHANFSVGRSENDTHVLFGGVYTVISAEAGGKSFYVNPGKTFTVPNAPTITKLTADTEVNTSSFTLRIEGSYLPSGKTYTATLKSGQTFTISFSSSTAGVATIAVGKSGNVGYDTDCEISSVILKTDGQEDEHVLLSVKTFRTPRGPTLNSISCDFTDATKKTIQITLGTELMPSESFQLVLVDKSLSSKKVQLSLVIVSPSSHTEEVEIFVNRSGLEYGHEYEVESLKSDNVDAVLKSTFLKVPTEPSRLTTNEPEEYDVKEKTISIVFGGIKLDGEYNMTLSVNGSEANPKVLGITFVNSVGTLSGILFDHLLPSRVNLNYGTTYEVKSLVQNSNIAILDKQFSFETVPEPSRLIAVKSATFNADATALDIVLTGCCLESKQFSLTLQNTVNSADTPSISVVFSSETEGSSSPKLYPTPTLLFGSSYTIEGVQTTDGLQIHLESGLEIAVDVEPARVENAAVSLNSKRDVTIIKLTGRVLKEGKYRLTLVAAEQNTAIEIDGEYNTTDKSILFLGATSDSDPSILEFGQNYIIDNLTIGSQPILVNQNVSVSVPNAPMITKLTADTEVNTSSFTLRIEGSYLPSGKTYTATLKSGQTFTISFSSSTAGVATIAVGKSGNVGYDTDCEISSVILKTDGQEDEHVLLSVKTFRTPRGPTLNSISCDFTDATKKTIQITLGTELMPSESFQLVLVDKSLSSKKVQLSLVIVSPSSHTEEVEIFVNRSGLEYGHEYEVESLKSDNVDAVLKSTFLKVPTEPSRLTTNEPEEYDVKEKTISIVFGGIKLDGEYNMTLSVNGSEANPKVLGITFVNSVGTLSGILFDHLLPSRVNLNYGTTYEVKSLVQNSNIAILDKQFSFETVPEPSRLIAVKSATFNADATALDIVLTGCCLESKQFSLTLQNTVNSADTPSISVVFSSETEGSSSPKLYPTPTLLFGSSYTIEGVQTTDGLQIHLESGLEIAVDVEPARVENAAVSLNSKRDVTIIKLTGRVLKEGKYRLTLVAAEQNTAIEIDGEYNTTDKSILFLGATSDSDPSILEFGQNYIIDNLTIGSQPILVNQNVSVPVPHPPRVTAASFSFSNDIHTACRHRRQNKAKSNNTKPETQELLENDEKFEIDYEINDTVPIETKEDKHIRTDSTFQEETSILPKTALERVLDGPDMVMCISCTNSNQVIPVSRRSTLYNYLHHEKKPLSHRRATQIQITKGIAHLTSRQPYCQCLQKLSSEWILLGSDGRFHLKMEDDATLPPLDDQTKITGQARDDDQGTKTAAVDSGLRWQAPEQAKGNNMFDIDHVAVFRLGLVLYEIETGLIPFGETDAVNAHRQLKAGTIPNMDGVQRQEMKDLIAECLAVDPNSRPRAADVADRLDKIEPDPDEKKVDDGIIQ</sequence>
<gene>
    <name evidence="7" type="ORF">BLNAU_15406</name>
</gene>
<evidence type="ECO:0000313" key="7">
    <source>
        <dbReference type="EMBL" id="KAK2949655.1"/>
    </source>
</evidence>
<dbReference type="InterPro" id="IPR051681">
    <property type="entry name" value="Ser/Thr_Kinases-Pseudokinases"/>
</dbReference>
<comment type="caution">
    <text evidence="7">The sequence shown here is derived from an EMBL/GenBank/DDBJ whole genome shotgun (WGS) entry which is preliminary data.</text>
</comment>
<dbReference type="Pfam" id="PF07714">
    <property type="entry name" value="PK_Tyr_Ser-Thr"/>
    <property type="match status" value="1"/>
</dbReference>
<dbReference type="InterPro" id="IPR000719">
    <property type="entry name" value="Prot_kinase_dom"/>
</dbReference>
<feature type="compositionally biased region" description="Basic and acidic residues" evidence="5">
    <location>
        <begin position="1806"/>
        <end position="1832"/>
    </location>
</feature>
<evidence type="ECO:0000256" key="2">
    <source>
        <dbReference type="ARBA" id="ARBA00022741"/>
    </source>
</evidence>